<feature type="compositionally biased region" description="Low complexity" evidence="1">
    <location>
        <begin position="74"/>
        <end position="84"/>
    </location>
</feature>
<dbReference type="InterPro" id="IPR025392">
    <property type="entry name" value="DUF4124"/>
</dbReference>
<feature type="region of interest" description="Disordered" evidence="1">
    <location>
        <begin position="74"/>
        <end position="96"/>
    </location>
</feature>
<dbReference type="OrthoDB" id="8901728at2"/>
<dbReference type="AlphaFoldDB" id="A0A246IVW2"/>
<protein>
    <recommendedName>
        <fullName evidence="3">DUF4124 domain-containing protein</fullName>
    </recommendedName>
</protein>
<accession>A0A246IVW2</accession>
<dbReference type="Proteomes" id="UP000197468">
    <property type="component" value="Unassembled WGS sequence"/>
</dbReference>
<name>A0A246IVW2_9BURK</name>
<feature type="domain" description="DUF4124" evidence="3">
    <location>
        <begin position="8"/>
        <end position="59"/>
    </location>
</feature>
<comment type="caution">
    <text evidence="4">The sequence shown here is derived from an EMBL/GenBank/DDBJ whole genome shotgun (WGS) entry which is preliminary data.</text>
</comment>
<gene>
    <name evidence="4" type="ORF">CDN99_24035</name>
</gene>
<evidence type="ECO:0000256" key="1">
    <source>
        <dbReference type="SAM" id="MobiDB-lite"/>
    </source>
</evidence>
<keyword evidence="2" id="KW-0732">Signal</keyword>
<evidence type="ECO:0000313" key="4">
    <source>
        <dbReference type="EMBL" id="OWQ84368.1"/>
    </source>
</evidence>
<feature type="compositionally biased region" description="Basic and acidic residues" evidence="1">
    <location>
        <begin position="177"/>
        <end position="190"/>
    </location>
</feature>
<reference evidence="4 5" key="1">
    <citation type="journal article" date="2008" name="Int. J. Syst. Evol. Microbiol.">
        <title>Description of Roseateles aquatilis sp. nov. and Roseateles terrae sp. nov., in the class Betaproteobacteria, and emended description of the genus Roseateles.</title>
        <authorList>
            <person name="Gomila M."/>
            <person name="Bowien B."/>
            <person name="Falsen E."/>
            <person name="Moore E.R."/>
            <person name="Lalucat J."/>
        </authorList>
    </citation>
    <scope>NUCLEOTIDE SEQUENCE [LARGE SCALE GENOMIC DNA]</scope>
    <source>
        <strain evidence="4 5">CCUG 48205</strain>
    </source>
</reference>
<evidence type="ECO:0000259" key="3">
    <source>
        <dbReference type="Pfam" id="PF13511"/>
    </source>
</evidence>
<dbReference type="EMBL" id="NIOF01000016">
    <property type="protein sequence ID" value="OWQ84368.1"/>
    <property type="molecule type" value="Genomic_DNA"/>
</dbReference>
<feature type="chain" id="PRO_5012760877" description="DUF4124 domain-containing protein" evidence="2">
    <location>
        <begin position="19"/>
        <end position="209"/>
    </location>
</feature>
<dbReference type="RefSeq" id="WP_088387580.1">
    <property type="nucleotide sequence ID" value="NZ_NIOF01000016.1"/>
</dbReference>
<keyword evidence="5" id="KW-1185">Reference proteome</keyword>
<organism evidence="4 5">
    <name type="scientific">Roseateles aquatilis</name>
    <dbReference type="NCBI Taxonomy" id="431061"/>
    <lineage>
        <taxon>Bacteria</taxon>
        <taxon>Pseudomonadati</taxon>
        <taxon>Pseudomonadota</taxon>
        <taxon>Betaproteobacteria</taxon>
        <taxon>Burkholderiales</taxon>
        <taxon>Sphaerotilaceae</taxon>
        <taxon>Roseateles</taxon>
    </lineage>
</organism>
<proteinExistence type="predicted"/>
<evidence type="ECO:0000256" key="2">
    <source>
        <dbReference type="SAM" id="SignalP"/>
    </source>
</evidence>
<evidence type="ECO:0000313" key="5">
    <source>
        <dbReference type="Proteomes" id="UP000197468"/>
    </source>
</evidence>
<dbReference type="Pfam" id="PF13511">
    <property type="entry name" value="DUF4124"/>
    <property type="match status" value="1"/>
</dbReference>
<sequence>MRLLIPLGLLLAAAGVQAQVWKCEVNGKTVYSDRKCEAKGEALNPAALQANSLDASADRAAIARSKDEAAAAAAQSQMERMQQAGAGPAASQNVCPTDRDIAGMETRASSISLSREAKSFMQDEIRRARQCQKGQGRYTAADWKISRDAQDAQSSLSGGADARRRAESMHSAADPSEGDRISRSADRRESRAAYCADLRARGRECPAER</sequence>
<feature type="region of interest" description="Disordered" evidence="1">
    <location>
        <begin position="147"/>
        <end position="190"/>
    </location>
</feature>
<feature type="signal peptide" evidence="2">
    <location>
        <begin position="1"/>
        <end position="18"/>
    </location>
</feature>